<dbReference type="InterPro" id="IPR000953">
    <property type="entry name" value="Chromo/chromo_shadow_dom"/>
</dbReference>
<dbReference type="AlphaFoldDB" id="A0A074Y840"/>
<name>A0A074Y840_AURSE</name>
<feature type="region of interest" description="Disordered" evidence="2">
    <location>
        <begin position="332"/>
        <end position="371"/>
    </location>
</feature>
<keyword evidence="5" id="KW-1185">Reference proteome</keyword>
<dbReference type="OMA" id="DHAPRQA"/>
<feature type="region of interest" description="Disordered" evidence="2">
    <location>
        <begin position="288"/>
        <end position="313"/>
    </location>
</feature>
<dbReference type="HOGENOM" id="CLU_623994_0_0_1"/>
<dbReference type="InterPro" id="IPR016197">
    <property type="entry name" value="Chromo-like_dom_sf"/>
</dbReference>
<feature type="region of interest" description="Disordered" evidence="2">
    <location>
        <begin position="97"/>
        <end position="216"/>
    </location>
</feature>
<evidence type="ECO:0000313" key="5">
    <source>
        <dbReference type="Proteomes" id="UP000030641"/>
    </source>
</evidence>
<dbReference type="GeneID" id="25372145"/>
<dbReference type="SMART" id="SM00298">
    <property type="entry name" value="CHROMO"/>
    <property type="match status" value="1"/>
</dbReference>
<feature type="compositionally biased region" description="Polar residues" evidence="2">
    <location>
        <begin position="105"/>
        <end position="114"/>
    </location>
</feature>
<evidence type="ECO:0000256" key="1">
    <source>
        <dbReference type="ARBA" id="ARBA00011353"/>
    </source>
</evidence>
<comment type="subunit">
    <text evidence="1">Component of the NuA4 histone acetyltransferase complex.</text>
</comment>
<dbReference type="RefSeq" id="XP_013342389.1">
    <property type="nucleotide sequence ID" value="XM_013486935.1"/>
</dbReference>
<dbReference type="Gene3D" id="2.40.50.40">
    <property type="match status" value="1"/>
</dbReference>
<dbReference type="EMBL" id="KL584764">
    <property type="protein sequence ID" value="KEQ93890.1"/>
    <property type="molecule type" value="Genomic_DNA"/>
</dbReference>
<reference evidence="4 5" key="1">
    <citation type="journal article" date="2014" name="BMC Genomics">
        <title>Genome sequencing of four Aureobasidium pullulans varieties: biotechnological potential, stress tolerance, and description of new species.</title>
        <authorList>
            <person name="Gostin Ar C."/>
            <person name="Ohm R.A."/>
            <person name="Kogej T."/>
            <person name="Sonjak S."/>
            <person name="Turk M."/>
            <person name="Zajc J."/>
            <person name="Zalar P."/>
            <person name="Grube M."/>
            <person name="Sun H."/>
            <person name="Han J."/>
            <person name="Sharma A."/>
            <person name="Chiniquy J."/>
            <person name="Ngan C.Y."/>
            <person name="Lipzen A."/>
            <person name="Barry K."/>
            <person name="Grigoriev I.V."/>
            <person name="Gunde-Cimerman N."/>
        </authorList>
    </citation>
    <scope>NUCLEOTIDE SEQUENCE [LARGE SCALE GENOMIC DNA]</scope>
    <source>
        <strain evidence="4 5">EXF-2481</strain>
    </source>
</reference>
<sequence length="444" mass="48856">MSSNAGHSQQASNFYSRLSSHVPKDGKAKIISRSSPSQGLVTYTLEVGTAIIPQFSLAEVEEYVSAHDLEVFENQTFEREIAEQELQQKDRLAAKAQARRLKGTATHSDSSSNRSARDESISGASLSGGDDARAAVRGRQRPTYTQFYPKQRAPRGSLKAASSARVTLSNRTADSGLNGSNNRGIKRRRLDDDRDGSIASSKDTESVYSTGSVKRLTHPPSAMEQAAGLVPDAYEEYDNMDLDDESDHDVEMPIRQPTRSISATVQDKTKGKDAASNFFTFRDHAVPSASRGVLPRSSQTQPTKTSFTRSSPGAQLSSALAKAAALKLASSKSLQASQTTKQNIDNNNRQAVINMDDPSSSDSESGSEDSEIYTVERILAHNLSDPKSHDKSIHGEKPVMLFQVKWEGYDETTWEPETSFEDKEVLREYWAQQEQKQKPKQKQS</sequence>
<protein>
    <recommendedName>
        <fullName evidence="3">Chromo domain-containing protein</fullName>
    </recommendedName>
</protein>
<dbReference type="Pfam" id="PF00385">
    <property type="entry name" value="Chromo"/>
    <property type="match status" value="1"/>
</dbReference>
<gene>
    <name evidence="4" type="ORF">AUEXF2481DRAFT_90184</name>
</gene>
<accession>A0A074Y840</accession>
<dbReference type="Proteomes" id="UP000030641">
    <property type="component" value="Unassembled WGS sequence"/>
</dbReference>
<dbReference type="GO" id="GO:0006338">
    <property type="term" value="P:chromatin remodeling"/>
    <property type="evidence" value="ECO:0007669"/>
    <property type="project" value="UniProtKB-ARBA"/>
</dbReference>
<feature type="compositionally biased region" description="Polar residues" evidence="2">
    <location>
        <begin position="296"/>
        <end position="313"/>
    </location>
</feature>
<dbReference type="SUPFAM" id="SSF54160">
    <property type="entry name" value="Chromo domain-like"/>
    <property type="match status" value="1"/>
</dbReference>
<feature type="domain" description="Chromo" evidence="3">
    <location>
        <begin position="373"/>
        <end position="441"/>
    </location>
</feature>
<evidence type="ECO:0000259" key="3">
    <source>
        <dbReference type="PROSITE" id="PS50013"/>
    </source>
</evidence>
<proteinExistence type="predicted"/>
<organism evidence="4 5">
    <name type="scientific">Aureobasidium subglaciale (strain EXF-2481)</name>
    <name type="common">Aureobasidium pullulans var. subglaciale</name>
    <dbReference type="NCBI Taxonomy" id="1043005"/>
    <lineage>
        <taxon>Eukaryota</taxon>
        <taxon>Fungi</taxon>
        <taxon>Dikarya</taxon>
        <taxon>Ascomycota</taxon>
        <taxon>Pezizomycotina</taxon>
        <taxon>Dothideomycetes</taxon>
        <taxon>Dothideomycetidae</taxon>
        <taxon>Dothideales</taxon>
        <taxon>Saccotheciaceae</taxon>
        <taxon>Aureobasidium</taxon>
    </lineage>
</organism>
<evidence type="ECO:0000256" key="2">
    <source>
        <dbReference type="SAM" id="MobiDB-lite"/>
    </source>
</evidence>
<feature type="compositionally biased region" description="Polar residues" evidence="2">
    <location>
        <begin position="164"/>
        <end position="183"/>
    </location>
</feature>
<evidence type="ECO:0000313" key="4">
    <source>
        <dbReference type="EMBL" id="KEQ93890.1"/>
    </source>
</evidence>
<dbReference type="InParanoid" id="A0A074Y840"/>
<dbReference type="OrthoDB" id="1918685at2759"/>
<feature type="compositionally biased region" description="Polar residues" evidence="2">
    <location>
        <begin position="198"/>
        <end position="212"/>
    </location>
</feature>
<dbReference type="PROSITE" id="PS50013">
    <property type="entry name" value="CHROMO_2"/>
    <property type="match status" value="1"/>
</dbReference>
<feature type="compositionally biased region" description="Polar residues" evidence="2">
    <location>
        <begin position="339"/>
        <end position="351"/>
    </location>
</feature>
<dbReference type="InterPro" id="IPR023780">
    <property type="entry name" value="Chromo_domain"/>
</dbReference>